<evidence type="ECO:0000313" key="2">
    <source>
        <dbReference type="EMBL" id="AAZ97310.1"/>
    </source>
</evidence>
<keyword evidence="3" id="KW-1185">Reference proteome</keyword>
<dbReference type="eggNOG" id="COG3909">
    <property type="taxonomic scope" value="Bacteria"/>
</dbReference>
<dbReference type="GO" id="GO:0020037">
    <property type="term" value="F:heme binding"/>
    <property type="evidence" value="ECO:0007669"/>
    <property type="project" value="InterPro"/>
</dbReference>
<dbReference type="Gene3D" id="1.20.120.10">
    <property type="entry name" value="Cytochrome c/b562"/>
    <property type="match status" value="1"/>
</dbReference>
<keyword evidence="1" id="KW-0732">Signal</keyword>
<feature type="signal peptide" evidence="1">
    <location>
        <begin position="1"/>
        <end position="27"/>
    </location>
</feature>
<dbReference type="GO" id="GO:0005506">
    <property type="term" value="F:iron ion binding"/>
    <property type="evidence" value="ECO:0007669"/>
    <property type="project" value="InterPro"/>
</dbReference>
<dbReference type="EMBL" id="CP000116">
    <property type="protein sequence ID" value="AAZ97310.1"/>
    <property type="molecule type" value="Genomic_DNA"/>
</dbReference>
<dbReference type="KEGG" id="tbd:Tbd_1357"/>
<evidence type="ECO:0000256" key="1">
    <source>
        <dbReference type="SAM" id="SignalP"/>
    </source>
</evidence>
<feature type="chain" id="PRO_5004229009" description="Cytochrome C" evidence="1">
    <location>
        <begin position="28"/>
        <end position="152"/>
    </location>
</feature>
<dbReference type="AlphaFoldDB" id="Q3SJ60"/>
<evidence type="ECO:0000313" key="3">
    <source>
        <dbReference type="Proteomes" id="UP000008291"/>
    </source>
</evidence>
<dbReference type="STRING" id="292415.Tbd_1357"/>
<evidence type="ECO:0008006" key="4">
    <source>
        <dbReference type="Google" id="ProtNLM"/>
    </source>
</evidence>
<dbReference type="InterPro" id="IPR010980">
    <property type="entry name" value="Cyt_c/b562"/>
</dbReference>
<proteinExistence type="predicted"/>
<dbReference type="PROSITE" id="PS51009">
    <property type="entry name" value="CYTCII"/>
    <property type="match status" value="1"/>
</dbReference>
<organism evidence="2 3">
    <name type="scientific">Thiobacillus denitrificans (strain ATCC 25259 / T1)</name>
    <dbReference type="NCBI Taxonomy" id="292415"/>
    <lineage>
        <taxon>Bacteria</taxon>
        <taxon>Pseudomonadati</taxon>
        <taxon>Pseudomonadota</taxon>
        <taxon>Betaproteobacteria</taxon>
        <taxon>Nitrosomonadales</taxon>
        <taxon>Thiobacillaceae</taxon>
        <taxon>Thiobacillus</taxon>
    </lineage>
</organism>
<dbReference type="Pfam" id="PF01322">
    <property type="entry name" value="Cytochrom_C_2"/>
    <property type="match status" value="1"/>
</dbReference>
<dbReference type="OrthoDB" id="1430833at2"/>
<dbReference type="HOGENOM" id="CLU_140302_0_0_4"/>
<dbReference type="GO" id="GO:0009055">
    <property type="term" value="F:electron transfer activity"/>
    <property type="evidence" value="ECO:0007669"/>
    <property type="project" value="InterPro"/>
</dbReference>
<reference evidence="2 3" key="1">
    <citation type="journal article" date="2006" name="J. Bacteriol.">
        <title>The genome sequence of the obligately chemolithoautotrophic, facultatively anaerobic bacterium Thiobacillus denitrificans.</title>
        <authorList>
            <person name="Beller H.R."/>
            <person name="Chain P.S."/>
            <person name="Letain T.E."/>
            <person name="Chakicherla A."/>
            <person name="Larimer F.W."/>
            <person name="Richardson P.M."/>
            <person name="Coleman M.A."/>
            <person name="Wood A.P."/>
            <person name="Kelly D.P."/>
        </authorList>
    </citation>
    <scope>NUCLEOTIDE SEQUENCE [LARGE SCALE GENOMIC DNA]</scope>
    <source>
        <strain evidence="2 3">ATCC 25259</strain>
    </source>
</reference>
<name>Q3SJ60_THIDA</name>
<dbReference type="Proteomes" id="UP000008291">
    <property type="component" value="Chromosome"/>
</dbReference>
<protein>
    <recommendedName>
        <fullName evidence="4">Cytochrome C</fullName>
    </recommendedName>
</protein>
<dbReference type="SUPFAM" id="SSF47175">
    <property type="entry name" value="Cytochromes"/>
    <property type="match status" value="1"/>
</dbReference>
<dbReference type="RefSeq" id="WP_011311869.1">
    <property type="nucleotide sequence ID" value="NC_007404.1"/>
</dbReference>
<accession>Q3SJ60</accession>
<gene>
    <name evidence="2" type="ordered locus">Tbd_1357</name>
</gene>
<dbReference type="InterPro" id="IPR002321">
    <property type="entry name" value="Cyt_c_II"/>
</dbReference>
<sequence length="152" mass="16636">MHHRLPRKAVRLVVVGALLAAAGAAVAAEPDKARPLALRKIMQDLGTNMQRITDGISREDWETVARIAPAIGEHPQPPLVEKMRILKFAGSDAGKFKGYDEKTHTAAQALQQAAQRGDGRAVIAAFATLQNTCLACHESFRKPFVEHFYGER</sequence>
<dbReference type="GO" id="GO:0022900">
    <property type="term" value="P:electron transport chain"/>
    <property type="evidence" value="ECO:0007669"/>
    <property type="project" value="InterPro"/>
</dbReference>